<evidence type="ECO:0000256" key="1">
    <source>
        <dbReference type="ARBA" id="ARBA00005755"/>
    </source>
</evidence>
<dbReference type="GO" id="GO:0003677">
    <property type="term" value="F:DNA binding"/>
    <property type="evidence" value="ECO:0007669"/>
    <property type="project" value="UniProtKB-KW"/>
</dbReference>
<protein>
    <recommendedName>
        <fullName evidence="2">DNA-directed DNA polymerase</fullName>
        <ecNumber evidence="2">2.7.7.7</ecNumber>
    </recommendedName>
</protein>
<organism evidence="10 11">
    <name type="scientific">Argiope bruennichi</name>
    <name type="common">Wasp spider</name>
    <name type="synonym">Aranea bruennichi</name>
    <dbReference type="NCBI Taxonomy" id="94029"/>
    <lineage>
        <taxon>Eukaryota</taxon>
        <taxon>Metazoa</taxon>
        <taxon>Ecdysozoa</taxon>
        <taxon>Arthropoda</taxon>
        <taxon>Chelicerata</taxon>
        <taxon>Arachnida</taxon>
        <taxon>Araneae</taxon>
        <taxon>Araneomorphae</taxon>
        <taxon>Entelegynae</taxon>
        <taxon>Araneoidea</taxon>
        <taxon>Araneidae</taxon>
        <taxon>Argiope</taxon>
    </lineage>
</organism>
<comment type="similarity">
    <text evidence="1">Belongs to the DNA polymerase type-B family.</text>
</comment>
<dbReference type="InterPro" id="IPR044925">
    <property type="entry name" value="His-Me_finger_sf"/>
</dbReference>
<comment type="catalytic activity">
    <reaction evidence="8">
        <text>DNA(n) + a 2'-deoxyribonucleoside 5'-triphosphate = DNA(n+1) + diphosphate</text>
        <dbReference type="Rhea" id="RHEA:22508"/>
        <dbReference type="Rhea" id="RHEA-COMP:17339"/>
        <dbReference type="Rhea" id="RHEA-COMP:17340"/>
        <dbReference type="ChEBI" id="CHEBI:33019"/>
        <dbReference type="ChEBI" id="CHEBI:61560"/>
        <dbReference type="ChEBI" id="CHEBI:173112"/>
        <dbReference type="EC" id="2.7.7.7"/>
    </reaction>
</comment>
<reference evidence="10" key="1">
    <citation type="journal article" date="2020" name="bioRxiv">
        <title>Chromosome-level reference genome of the European wasp spider Argiope bruennichi: a resource for studies on range expansion and evolutionary adaptation.</title>
        <authorList>
            <person name="Sheffer M.M."/>
            <person name="Hoppe A."/>
            <person name="Krehenwinkel H."/>
            <person name="Uhl G."/>
            <person name="Kuss A.W."/>
            <person name="Jensen L."/>
            <person name="Jensen C."/>
            <person name="Gillespie R.G."/>
            <person name="Hoff K.J."/>
            <person name="Prost S."/>
        </authorList>
    </citation>
    <scope>NUCLEOTIDE SEQUENCE</scope>
</reference>
<dbReference type="EMBL" id="JABXBU010000002">
    <property type="protein sequence ID" value="KAF8794328.1"/>
    <property type="molecule type" value="Genomic_DNA"/>
</dbReference>
<dbReference type="SUPFAM" id="SSF54060">
    <property type="entry name" value="His-Me finger endonucleases"/>
    <property type="match status" value="1"/>
</dbReference>
<dbReference type="GO" id="GO:0003887">
    <property type="term" value="F:DNA-directed DNA polymerase activity"/>
    <property type="evidence" value="ECO:0007669"/>
    <property type="project" value="UniProtKB-KW"/>
</dbReference>
<evidence type="ECO:0000256" key="2">
    <source>
        <dbReference type="ARBA" id="ARBA00012417"/>
    </source>
</evidence>
<dbReference type="InterPro" id="IPR012337">
    <property type="entry name" value="RNaseH-like_sf"/>
</dbReference>
<keyword evidence="11" id="KW-1185">Reference proteome</keyword>
<keyword evidence="5" id="KW-0235">DNA replication</keyword>
<evidence type="ECO:0000256" key="3">
    <source>
        <dbReference type="ARBA" id="ARBA00022679"/>
    </source>
</evidence>
<evidence type="ECO:0000256" key="8">
    <source>
        <dbReference type="ARBA" id="ARBA00049244"/>
    </source>
</evidence>
<dbReference type="Gene3D" id="3.40.1800.10">
    <property type="entry name" value="His-Me finger endonucleases"/>
    <property type="match status" value="1"/>
</dbReference>
<dbReference type="PANTHER" id="PTHR31511:SF12">
    <property type="entry name" value="RHO TERMINATION FACTOR N-TERMINAL DOMAIN-CONTAINING PROTEIN"/>
    <property type="match status" value="1"/>
</dbReference>
<sequence>MSRLLSDLTNHNGARFYCDFCLHRFVSEEGLMNHKLDCMNQGIQKIRMPSEEEKWLQFNNYHFQLTVPYTIYADFECVLETIDTCDQNLQTSFTQPITKHVPCGYAYVVVGPNGQMVEPPTVYRGEDAIVDFLKKMIKEEEWIFKKIKEVKPMVFTSDDERHFLEAVNCWICEQPLKGDSVRDHDHLTGAYRGAAHNSCNLKFRIANHIPVLIHNLRNYDSHLLMHGIGKFKEQKIYCIPQNSEKYISFSFGSLRFIDSFQFLNTSLEKLVQNLKPDQLHLCNSYFKANSQLITRKGCYPYDYFNTFSKFSETCLPPKSAFYNSLSNEDVSDEDYEYAKKIWNVFDMHTLGDFHNLYVISDILLLADVFESFRKICLQYYKIDPCHLCTAPGLAWEACLIMSGVKLELQ</sequence>
<dbReference type="GO" id="GO:0006260">
    <property type="term" value="P:DNA replication"/>
    <property type="evidence" value="ECO:0007669"/>
    <property type="project" value="UniProtKB-KW"/>
</dbReference>
<evidence type="ECO:0000313" key="11">
    <source>
        <dbReference type="Proteomes" id="UP000807504"/>
    </source>
</evidence>
<evidence type="ECO:0000256" key="7">
    <source>
        <dbReference type="ARBA" id="ARBA00023125"/>
    </source>
</evidence>
<dbReference type="AlphaFoldDB" id="A0A8T0FVT2"/>
<dbReference type="SUPFAM" id="SSF53098">
    <property type="entry name" value="Ribonuclease H-like"/>
    <property type="match status" value="1"/>
</dbReference>
<dbReference type="EC" id="2.7.7.7" evidence="2"/>
<dbReference type="InterPro" id="IPR004868">
    <property type="entry name" value="DNA-dir_DNA_pol_B_mt/vir"/>
</dbReference>
<dbReference type="Proteomes" id="UP000807504">
    <property type="component" value="Unassembled WGS sequence"/>
</dbReference>
<dbReference type="InterPro" id="IPR038563">
    <property type="entry name" value="Endonuclease_7_sf"/>
</dbReference>
<name>A0A8T0FVT2_ARGBR</name>
<accession>A0A8T0FVT2</accession>
<evidence type="ECO:0000256" key="4">
    <source>
        <dbReference type="ARBA" id="ARBA00022695"/>
    </source>
</evidence>
<keyword evidence="7" id="KW-0238">DNA-binding</keyword>
<dbReference type="PANTHER" id="PTHR31511">
    <property type="entry name" value="PROTEIN CBG23764"/>
    <property type="match status" value="1"/>
</dbReference>
<evidence type="ECO:0000256" key="6">
    <source>
        <dbReference type="ARBA" id="ARBA00022932"/>
    </source>
</evidence>
<keyword evidence="6" id="KW-0239">DNA-directed DNA polymerase</keyword>
<feature type="domain" description="DNA-directed DNA polymerase family B mitochondria/virus" evidence="9">
    <location>
        <begin position="209"/>
        <end position="394"/>
    </location>
</feature>
<dbReference type="GO" id="GO:0000166">
    <property type="term" value="F:nucleotide binding"/>
    <property type="evidence" value="ECO:0007669"/>
    <property type="project" value="InterPro"/>
</dbReference>
<evidence type="ECO:0000313" key="10">
    <source>
        <dbReference type="EMBL" id="KAF8794328.1"/>
    </source>
</evidence>
<reference evidence="10" key="2">
    <citation type="submission" date="2020-06" db="EMBL/GenBank/DDBJ databases">
        <authorList>
            <person name="Sheffer M."/>
        </authorList>
    </citation>
    <scope>NUCLEOTIDE SEQUENCE</scope>
</reference>
<dbReference type="Pfam" id="PF03175">
    <property type="entry name" value="DNA_pol_B_2"/>
    <property type="match status" value="1"/>
</dbReference>
<comment type="caution">
    <text evidence="10">The sequence shown here is derived from an EMBL/GenBank/DDBJ whole genome shotgun (WGS) entry which is preliminary data.</text>
</comment>
<gene>
    <name evidence="10" type="ORF">HNY73_002319</name>
</gene>
<evidence type="ECO:0000256" key="5">
    <source>
        <dbReference type="ARBA" id="ARBA00022705"/>
    </source>
</evidence>
<evidence type="ECO:0000259" key="9">
    <source>
        <dbReference type="Pfam" id="PF03175"/>
    </source>
</evidence>
<keyword evidence="3" id="KW-0808">Transferase</keyword>
<proteinExistence type="inferred from homology"/>
<keyword evidence="4" id="KW-0548">Nucleotidyltransferase</keyword>